<sequence length="75" mass="8818">MCRILVIETIRSRDAERAKERLTNREAPRSKYRTRNVYKYKATHREASRSIIRAEFRLNNPVRTTAKVESGPAEV</sequence>
<evidence type="ECO:0000313" key="1">
    <source>
        <dbReference type="EMBL" id="KAJ1118707.1"/>
    </source>
</evidence>
<comment type="caution">
    <text evidence="1">The sequence shown here is derived from an EMBL/GenBank/DDBJ whole genome shotgun (WGS) entry which is preliminary data.</text>
</comment>
<keyword evidence="2" id="KW-1185">Reference proteome</keyword>
<protein>
    <submittedName>
        <fullName evidence="1">Uncharacterized protein</fullName>
    </submittedName>
</protein>
<dbReference type="Proteomes" id="UP001066276">
    <property type="component" value="Chromosome 8"/>
</dbReference>
<organism evidence="1 2">
    <name type="scientific">Pleurodeles waltl</name>
    <name type="common">Iberian ribbed newt</name>
    <dbReference type="NCBI Taxonomy" id="8319"/>
    <lineage>
        <taxon>Eukaryota</taxon>
        <taxon>Metazoa</taxon>
        <taxon>Chordata</taxon>
        <taxon>Craniata</taxon>
        <taxon>Vertebrata</taxon>
        <taxon>Euteleostomi</taxon>
        <taxon>Amphibia</taxon>
        <taxon>Batrachia</taxon>
        <taxon>Caudata</taxon>
        <taxon>Salamandroidea</taxon>
        <taxon>Salamandridae</taxon>
        <taxon>Pleurodelinae</taxon>
        <taxon>Pleurodeles</taxon>
    </lineage>
</organism>
<dbReference type="AlphaFoldDB" id="A0AAV7NRQ2"/>
<gene>
    <name evidence="1" type="ORF">NDU88_006895</name>
</gene>
<proteinExistence type="predicted"/>
<dbReference type="EMBL" id="JANPWB010000012">
    <property type="protein sequence ID" value="KAJ1118707.1"/>
    <property type="molecule type" value="Genomic_DNA"/>
</dbReference>
<name>A0AAV7NRQ2_PLEWA</name>
<evidence type="ECO:0000313" key="2">
    <source>
        <dbReference type="Proteomes" id="UP001066276"/>
    </source>
</evidence>
<accession>A0AAV7NRQ2</accession>
<reference evidence="1" key="1">
    <citation type="journal article" date="2022" name="bioRxiv">
        <title>Sequencing and chromosome-scale assembly of the giantPleurodeles waltlgenome.</title>
        <authorList>
            <person name="Brown T."/>
            <person name="Elewa A."/>
            <person name="Iarovenko S."/>
            <person name="Subramanian E."/>
            <person name="Araus A.J."/>
            <person name="Petzold A."/>
            <person name="Susuki M."/>
            <person name="Suzuki K.-i.T."/>
            <person name="Hayashi T."/>
            <person name="Toyoda A."/>
            <person name="Oliveira C."/>
            <person name="Osipova E."/>
            <person name="Leigh N.D."/>
            <person name="Simon A."/>
            <person name="Yun M.H."/>
        </authorList>
    </citation>
    <scope>NUCLEOTIDE SEQUENCE</scope>
    <source>
        <strain evidence="1">20211129_DDA</strain>
        <tissue evidence="1">Liver</tissue>
    </source>
</reference>